<feature type="coiled-coil region" evidence="1">
    <location>
        <begin position="462"/>
        <end position="489"/>
    </location>
</feature>
<dbReference type="OrthoDB" id="194560at2759"/>
<feature type="region of interest" description="Disordered" evidence="2">
    <location>
        <begin position="351"/>
        <end position="444"/>
    </location>
</feature>
<dbReference type="Proteomes" id="UP000002630">
    <property type="component" value="Linkage Group LG02"/>
</dbReference>
<protein>
    <submittedName>
        <fullName evidence="3">Uncharacterized protein</fullName>
    </submittedName>
</protein>
<organism evidence="3 4">
    <name type="scientific">Ectocarpus siliculosus</name>
    <name type="common">Brown alga</name>
    <name type="synonym">Conferva siliculosa</name>
    <dbReference type="NCBI Taxonomy" id="2880"/>
    <lineage>
        <taxon>Eukaryota</taxon>
        <taxon>Sar</taxon>
        <taxon>Stramenopiles</taxon>
        <taxon>Ochrophyta</taxon>
        <taxon>PX clade</taxon>
        <taxon>Phaeophyceae</taxon>
        <taxon>Ectocarpales</taxon>
        <taxon>Ectocarpaceae</taxon>
        <taxon>Ectocarpus</taxon>
    </lineage>
</organism>
<evidence type="ECO:0000256" key="1">
    <source>
        <dbReference type="SAM" id="Coils"/>
    </source>
</evidence>
<sequence>MPVNATETRPGRGGGGLASKLFNKFDSDRKYDPFLDTDPVIQDSKEGMEALLSMCNAVEINSLFGALGFVVPCPRNAKEQQIMNYIREGGRHVGKRFADVLKFCWEGLLFEYLRTVGCPLRDREHDPRHFVMRYWRRSMLDPSVRPGFVPFYAKREVKKRNSLMQEERDIRNIRAGLALREDVVKDAENKTREQHDYRFVLQYFSASRDLHRTLVANVNYLANEVEQLRANMDHSSESISIMEQQFVELETKYDQVVGGLVHRGAFQLTLEGTLYGMIKEGHVALKSAAVMAREVLDGMDTGPERFDGVDPEVVNGCSANESNGDGYSPCPTQRGFGSAAGGSDLGLAAANQTEGRKRLEESKAGASGAEVDPEENGKQTWAAPRPQGGGSTRIDSRRTGGNNSQERRQTVLTEMKLGEGEEEGVSQTRTDKGATWGHGHDDGSGRRRNLLNVLGPCLGKTLETHRRACTRYSNQVADLEGQNAALTARAAAACKLAEEATTEAKLLEAKHCALEQRLAEVEERSRQDLACAEERADKACLRTLEVVELQTEKLERATPTLLDMLTRFAPRETEELGAYLLHSLDIEPDLYAHIVATKRMFELQEVLAFTTKADMESRAFEMLEAERKIALAEAEAAALEDAAAAAGGGGKKKKGERGRPKSRGQGGGGADKGKGGGSKSKTKSKSPTGKGAKKGAEKGSSKAVGGGAGKDKKPAGKSSSKGDGGAGKENKTAAAASKPSSADKKRSSSPAKKGAAGKGNKKK</sequence>
<reference evidence="3 4" key="1">
    <citation type="journal article" date="2010" name="Nature">
        <title>The Ectocarpus genome and the independent evolution of multicellularity in brown algae.</title>
        <authorList>
            <person name="Cock J.M."/>
            <person name="Sterck L."/>
            <person name="Rouze P."/>
            <person name="Scornet D."/>
            <person name="Allen A.E."/>
            <person name="Amoutzias G."/>
            <person name="Anthouard V."/>
            <person name="Artiguenave F."/>
            <person name="Aury J.M."/>
            <person name="Badger J.H."/>
            <person name="Beszteri B."/>
            <person name="Billiau K."/>
            <person name="Bonnet E."/>
            <person name="Bothwell J.H."/>
            <person name="Bowler C."/>
            <person name="Boyen C."/>
            <person name="Brownlee C."/>
            <person name="Carrano C.J."/>
            <person name="Charrier B."/>
            <person name="Cho G.Y."/>
            <person name="Coelho S.M."/>
            <person name="Collen J."/>
            <person name="Corre E."/>
            <person name="Da Silva C."/>
            <person name="Delage L."/>
            <person name="Delaroque N."/>
            <person name="Dittami S.M."/>
            <person name="Doulbeau S."/>
            <person name="Elias M."/>
            <person name="Farnham G."/>
            <person name="Gachon C.M."/>
            <person name="Gschloessl B."/>
            <person name="Heesch S."/>
            <person name="Jabbari K."/>
            <person name="Jubin C."/>
            <person name="Kawai H."/>
            <person name="Kimura K."/>
            <person name="Kloareg B."/>
            <person name="Kupper F.C."/>
            <person name="Lang D."/>
            <person name="Le Bail A."/>
            <person name="Leblanc C."/>
            <person name="Lerouge P."/>
            <person name="Lohr M."/>
            <person name="Lopez P.J."/>
            <person name="Martens C."/>
            <person name="Maumus F."/>
            <person name="Michel G."/>
            <person name="Miranda-Saavedra D."/>
            <person name="Morales J."/>
            <person name="Moreau H."/>
            <person name="Motomura T."/>
            <person name="Nagasato C."/>
            <person name="Napoli C.A."/>
            <person name="Nelson D.R."/>
            <person name="Nyvall-Collen P."/>
            <person name="Peters A.F."/>
            <person name="Pommier C."/>
            <person name="Potin P."/>
            <person name="Poulain J."/>
            <person name="Quesneville H."/>
            <person name="Read B."/>
            <person name="Rensing S.A."/>
            <person name="Ritter A."/>
            <person name="Rousvoal S."/>
            <person name="Samanta M."/>
            <person name="Samson G."/>
            <person name="Schroeder D.C."/>
            <person name="Segurens B."/>
            <person name="Strittmatter M."/>
            <person name="Tonon T."/>
            <person name="Tregear J.W."/>
            <person name="Valentin K."/>
            <person name="von Dassow P."/>
            <person name="Yamagishi T."/>
            <person name="Van de Peer Y."/>
            <person name="Wincker P."/>
        </authorList>
    </citation>
    <scope>NUCLEOTIDE SEQUENCE [LARGE SCALE GENOMIC DNA]</scope>
    <source>
        <strain evidence="4">Ec32 / CCAP1310/4</strain>
    </source>
</reference>
<dbReference type="EMBL" id="FN649727">
    <property type="protein sequence ID" value="CBJ31972.1"/>
    <property type="molecule type" value="Genomic_DNA"/>
</dbReference>
<dbReference type="EMBL" id="FN648483">
    <property type="protein sequence ID" value="CBJ31972.1"/>
    <property type="molecule type" value="Genomic_DNA"/>
</dbReference>
<gene>
    <name evidence="3" type="ORF">Esi_0297_0039</name>
</gene>
<keyword evidence="4" id="KW-1185">Reference proteome</keyword>
<feature type="compositionally biased region" description="Basic residues" evidence="2">
    <location>
        <begin position="650"/>
        <end position="662"/>
    </location>
</feature>
<feature type="region of interest" description="Disordered" evidence="2">
    <location>
        <begin position="644"/>
        <end position="763"/>
    </location>
</feature>
<accession>D7FVQ1</accession>
<feature type="region of interest" description="Disordered" evidence="2">
    <location>
        <begin position="303"/>
        <end position="335"/>
    </location>
</feature>
<name>D7FVQ1_ECTSI</name>
<evidence type="ECO:0000313" key="3">
    <source>
        <dbReference type="EMBL" id="CBJ31972.1"/>
    </source>
</evidence>
<dbReference type="AlphaFoldDB" id="D7FVQ1"/>
<keyword evidence="1" id="KW-0175">Coiled coil</keyword>
<dbReference type="InParanoid" id="D7FVQ1"/>
<proteinExistence type="predicted"/>
<feature type="compositionally biased region" description="Gly residues" evidence="2">
    <location>
        <begin position="664"/>
        <end position="678"/>
    </location>
</feature>
<feature type="compositionally biased region" description="Basic and acidic residues" evidence="2">
    <location>
        <begin position="354"/>
        <end position="363"/>
    </location>
</feature>
<evidence type="ECO:0000313" key="4">
    <source>
        <dbReference type="Proteomes" id="UP000002630"/>
    </source>
</evidence>
<evidence type="ECO:0000256" key="2">
    <source>
        <dbReference type="SAM" id="MobiDB-lite"/>
    </source>
</evidence>